<dbReference type="EMBL" id="JAUEPN010000001">
    <property type="protein sequence ID" value="KAK3301528.1"/>
    <property type="molecule type" value="Genomic_DNA"/>
</dbReference>
<sequence length="199" mass="21697">MLFSDQLLCNSQAVADSNPASNNWHLRIEMATRLFPPVVEDINNIGWLYNQTRPLPCHARHGNTMVTVFSATKSSPDQQTLASLTTNPCRYPTMPGVGGRGLCGQKRQPVLPPNAAGIGMLSIHRFSAFWSVSQAAKTCRVEGLLALPGSGTPTDRSEPFPLPQATVFFVDLDWVTGHPAVPALLLVKKKRPKAGVWRV</sequence>
<comment type="caution">
    <text evidence="1">The sequence shown here is derived from an EMBL/GenBank/DDBJ whole genome shotgun (WGS) entry which is preliminary data.</text>
</comment>
<evidence type="ECO:0000313" key="1">
    <source>
        <dbReference type="EMBL" id="KAK3301528.1"/>
    </source>
</evidence>
<proteinExistence type="predicted"/>
<dbReference type="GeneID" id="87839928"/>
<organism evidence="1 2">
    <name type="scientific">Chaetomium fimeti</name>
    <dbReference type="NCBI Taxonomy" id="1854472"/>
    <lineage>
        <taxon>Eukaryota</taxon>
        <taxon>Fungi</taxon>
        <taxon>Dikarya</taxon>
        <taxon>Ascomycota</taxon>
        <taxon>Pezizomycotina</taxon>
        <taxon>Sordariomycetes</taxon>
        <taxon>Sordariomycetidae</taxon>
        <taxon>Sordariales</taxon>
        <taxon>Chaetomiaceae</taxon>
        <taxon>Chaetomium</taxon>
    </lineage>
</organism>
<keyword evidence="2" id="KW-1185">Reference proteome</keyword>
<gene>
    <name evidence="1" type="ORF">B0H64DRAFT_383874</name>
</gene>
<protein>
    <submittedName>
        <fullName evidence="1">Uncharacterized protein</fullName>
    </submittedName>
</protein>
<dbReference type="Proteomes" id="UP001278766">
    <property type="component" value="Unassembled WGS sequence"/>
</dbReference>
<dbReference type="RefSeq" id="XP_062665042.1">
    <property type="nucleotide sequence ID" value="XM_062802980.1"/>
</dbReference>
<dbReference type="AlphaFoldDB" id="A0AAE0HRS5"/>
<name>A0AAE0HRS5_9PEZI</name>
<reference evidence="1" key="2">
    <citation type="submission" date="2023-06" db="EMBL/GenBank/DDBJ databases">
        <authorList>
            <consortium name="Lawrence Berkeley National Laboratory"/>
            <person name="Haridas S."/>
            <person name="Hensen N."/>
            <person name="Bonometti L."/>
            <person name="Westerberg I."/>
            <person name="Brannstrom I.O."/>
            <person name="Guillou S."/>
            <person name="Cros-Aarteil S."/>
            <person name="Calhoun S."/>
            <person name="Kuo A."/>
            <person name="Mondo S."/>
            <person name="Pangilinan J."/>
            <person name="Riley R."/>
            <person name="Labutti K."/>
            <person name="Andreopoulos B."/>
            <person name="Lipzen A."/>
            <person name="Chen C."/>
            <person name="Yanf M."/>
            <person name="Daum C."/>
            <person name="Ng V."/>
            <person name="Clum A."/>
            <person name="Steindorff A."/>
            <person name="Ohm R."/>
            <person name="Martin F."/>
            <person name="Silar P."/>
            <person name="Natvig D."/>
            <person name="Lalanne C."/>
            <person name="Gautier V."/>
            <person name="Ament-Velasquez S.L."/>
            <person name="Kruys A."/>
            <person name="Hutchinson M.I."/>
            <person name="Powell A.J."/>
            <person name="Barry K."/>
            <person name="Miller A.N."/>
            <person name="Grigoriev I.V."/>
            <person name="Debuchy R."/>
            <person name="Gladieux P."/>
            <person name="Thoren M.H."/>
            <person name="Johannesson H."/>
        </authorList>
    </citation>
    <scope>NUCLEOTIDE SEQUENCE</scope>
    <source>
        <strain evidence="1">CBS 168.71</strain>
    </source>
</reference>
<reference evidence="1" key="1">
    <citation type="journal article" date="2023" name="Mol. Phylogenet. Evol.">
        <title>Genome-scale phylogeny and comparative genomics of the fungal order Sordariales.</title>
        <authorList>
            <person name="Hensen N."/>
            <person name="Bonometti L."/>
            <person name="Westerberg I."/>
            <person name="Brannstrom I.O."/>
            <person name="Guillou S."/>
            <person name="Cros-Aarteil S."/>
            <person name="Calhoun S."/>
            <person name="Haridas S."/>
            <person name="Kuo A."/>
            <person name="Mondo S."/>
            <person name="Pangilinan J."/>
            <person name="Riley R."/>
            <person name="LaButti K."/>
            <person name="Andreopoulos B."/>
            <person name="Lipzen A."/>
            <person name="Chen C."/>
            <person name="Yan M."/>
            <person name="Daum C."/>
            <person name="Ng V."/>
            <person name="Clum A."/>
            <person name="Steindorff A."/>
            <person name="Ohm R.A."/>
            <person name="Martin F."/>
            <person name="Silar P."/>
            <person name="Natvig D.O."/>
            <person name="Lalanne C."/>
            <person name="Gautier V."/>
            <person name="Ament-Velasquez S.L."/>
            <person name="Kruys A."/>
            <person name="Hutchinson M.I."/>
            <person name="Powell A.J."/>
            <person name="Barry K."/>
            <person name="Miller A.N."/>
            <person name="Grigoriev I.V."/>
            <person name="Debuchy R."/>
            <person name="Gladieux P."/>
            <person name="Hiltunen Thoren M."/>
            <person name="Johannesson H."/>
        </authorList>
    </citation>
    <scope>NUCLEOTIDE SEQUENCE</scope>
    <source>
        <strain evidence="1">CBS 168.71</strain>
    </source>
</reference>
<accession>A0AAE0HRS5</accession>
<evidence type="ECO:0000313" key="2">
    <source>
        <dbReference type="Proteomes" id="UP001278766"/>
    </source>
</evidence>